<keyword evidence="1" id="KW-1133">Transmembrane helix</keyword>
<protein>
    <submittedName>
        <fullName evidence="2">Uncharacterized protein</fullName>
    </submittedName>
</protein>
<feature type="transmembrane region" description="Helical" evidence="1">
    <location>
        <begin position="12"/>
        <end position="30"/>
    </location>
</feature>
<name>A0A0F9JF75_9ZZZZ</name>
<accession>A0A0F9JF75</accession>
<feature type="non-terminal residue" evidence="2">
    <location>
        <position position="35"/>
    </location>
</feature>
<keyword evidence="1" id="KW-0812">Transmembrane</keyword>
<evidence type="ECO:0000256" key="1">
    <source>
        <dbReference type="SAM" id="Phobius"/>
    </source>
</evidence>
<keyword evidence="1" id="KW-0472">Membrane</keyword>
<sequence>MIRRSRSVQRTLELLGVGAAVAFFALWNAGYNLTA</sequence>
<dbReference type="EMBL" id="LAZR01018115">
    <property type="protein sequence ID" value="KKL97652.1"/>
    <property type="molecule type" value="Genomic_DNA"/>
</dbReference>
<reference evidence="2" key="1">
    <citation type="journal article" date="2015" name="Nature">
        <title>Complex archaea that bridge the gap between prokaryotes and eukaryotes.</title>
        <authorList>
            <person name="Spang A."/>
            <person name="Saw J.H."/>
            <person name="Jorgensen S.L."/>
            <person name="Zaremba-Niedzwiedzka K."/>
            <person name="Martijn J."/>
            <person name="Lind A.E."/>
            <person name="van Eijk R."/>
            <person name="Schleper C."/>
            <person name="Guy L."/>
            <person name="Ettema T.J."/>
        </authorList>
    </citation>
    <scope>NUCLEOTIDE SEQUENCE</scope>
</reference>
<gene>
    <name evidence="2" type="ORF">LCGC14_1832270</name>
</gene>
<organism evidence="2">
    <name type="scientific">marine sediment metagenome</name>
    <dbReference type="NCBI Taxonomy" id="412755"/>
    <lineage>
        <taxon>unclassified sequences</taxon>
        <taxon>metagenomes</taxon>
        <taxon>ecological metagenomes</taxon>
    </lineage>
</organism>
<evidence type="ECO:0000313" key="2">
    <source>
        <dbReference type="EMBL" id="KKL97652.1"/>
    </source>
</evidence>
<comment type="caution">
    <text evidence="2">The sequence shown here is derived from an EMBL/GenBank/DDBJ whole genome shotgun (WGS) entry which is preliminary data.</text>
</comment>
<proteinExistence type="predicted"/>
<dbReference type="AlphaFoldDB" id="A0A0F9JF75"/>